<evidence type="ECO:0000256" key="1">
    <source>
        <dbReference type="SAM" id="Phobius"/>
    </source>
</evidence>
<accession>A0A087HK51</accession>
<dbReference type="Gramene" id="KFK42503">
    <property type="protein sequence ID" value="KFK42503"/>
    <property type="gene ID" value="AALP_AA1G002000"/>
</dbReference>
<keyword evidence="1" id="KW-1133">Transmembrane helix</keyword>
<name>A0A087HK51_ARAAL</name>
<dbReference type="EMBL" id="CM002869">
    <property type="protein sequence ID" value="KFK42503.1"/>
    <property type="molecule type" value="Genomic_DNA"/>
</dbReference>
<organism evidence="2 3">
    <name type="scientific">Arabis alpina</name>
    <name type="common">Alpine rock-cress</name>
    <dbReference type="NCBI Taxonomy" id="50452"/>
    <lineage>
        <taxon>Eukaryota</taxon>
        <taxon>Viridiplantae</taxon>
        <taxon>Streptophyta</taxon>
        <taxon>Embryophyta</taxon>
        <taxon>Tracheophyta</taxon>
        <taxon>Spermatophyta</taxon>
        <taxon>Magnoliopsida</taxon>
        <taxon>eudicotyledons</taxon>
        <taxon>Gunneridae</taxon>
        <taxon>Pentapetalae</taxon>
        <taxon>rosids</taxon>
        <taxon>malvids</taxon>
        <taxon>Brassicales</taxon>
        <taxon>Brassicaceae</taxon>
        <taxon>Arabideae</taxon>
        <taxon>Arabis</taxon>
    </lineage>
</organism>
<dbReference type="PANTHER" id="PTHR35165">
    <property type="entry name" value="OS08G0113900 PROTEIN"/>
    <property type="match status" value="1"/>
</dbReference>
<dbReference type="Pfam" id="PF16594">
    <property type="entry name" value="ATP-synt_Z"/>
    <property type="match status" value="1"/>
</dbReference>
<reference evidence="3" key="1">
    <citation type="journal article" date="2015" name="Nat. Plants">
        <title>Genome expansion of Arabis alpina linked with retrotransposition and reduced symmetric DNA methylation.</title>
        <authorList>
            <person name="Willing E.M."/>
            <person name="Rawat V."/>
            <person name="Mandakova T."/>
            <person name="Maumus F."/>
            <person name="James G.V."/>
            <person name="Nordstroem K.J."/>
            <person name="Becker C."/>
            <person name="Warthmann N."/>
            <person name="Chica C."/>
            <person name="Szarzynska B."/>
            <person name="Zytnicki M."/>
            <person name="Albani M.C."/>
            <person name="Kiefer C."/>
            <person name="Bergonzi S."/>
            <person name="Castaings L."/>
            <person name="Mateos J.L."/>
            <person name="Berns M.C."/>
            <person name="Bujdoso N."/>
            <person name="Piofczyk T."/>
            <person name="de Lorenzo L."/>
            <person name="Barrero-Sicilia C."/>
            <person name="Mateos I."/>
            <person name="Piednoel M."/>
            <person name="Hagmann J."/>
            <person name="Chen-Min-Tao R."/>
            <person name="Iglesias-Fernandez R."/>
            <person name="Schuster S.C."/>
            <person name="Alonso-Blanco C."/>
            <person name="Roudier F."/>
            <person name="Carbonero P."/>
            <person name="Paz-Ares J."/>
            <person name="Davis S.J."/>
            <person name="Pecinka A."/>
            <person name="Quesneville H."/>
            <person name="Colot V."/>
            <person name="Lysak M.A."/>
            <person name="Weigel D."/>
            <person name="Coupland G."/>
            <person name="Schneeberger K."/>
        </authorList>
    </citation>
    <scope>NUCLEOTIDE SEQUENCE [LARGE SCALE GENOMIC DNA]</scope>
    <source>
        <strain evidence="3">cv. Pajares</strain>
    </source>
</reference>
<dbReference type="InterPro" id="IPR032238">
    <property type="entry name" value="ATP-synth_Z"/>
</dbReference>
<evidence type="ECO:0008006" key="4">
    <source>
        <dbReference type="Google" id="ProtNLM"/>
    </source>
</evidence>
<dbReference type="OrthoDB" id="1110924at2759"/>
<protein>
    <recommendedName>
        <fullName evidence="4">Transmembrane protein</fullName>
    </recommendedName>
</protein>
<gene>
    <name evidence="2" type="ordered locus">AALP_Aa1g002000</name>
</gene>
<sequence>MNTMMKMKTRNEKKKNMSSKSFLLYSMIVSIFGGSFLSYWFYKYHPTNSNLWMVPIGLLSLVTPAFLSLSVLIFDLCDDDDDNNNLDLELIKV</sequence>
<dbReference type="AlphaFoldDB" id="A0A087HK51"/>
<evidence type="ECO:0000313" key="2">
    <source>
        <dbReference type="EMBL" id="KFK42503.1"/>
    </source>
</evidence>
<keyword evidence="3" id="KW-1185">Reference proteome</keyword>
<feature type="transmembrane region" description="Helical" evidence="1">
    <location>
        <begin position="54"/>
        <end position="74"/>
    </location>
</feature>
<feature type="transmembrane region" description="Helical" evidence="1">
    <location>
        <begin position="21"/>
        <end position="42"/>
    </location>
</feature>
<keyword evidence="1" id="KW-0812">Transmembrane</keyword>
<evidence type="ECO:0000313" key="3">
    <source>
        <dbReference type="Proteomes" id="UP000029120"/>
    </source>
</evidence>
<keyword evidence="1" id="KW-0472">Membrane</keyword>
<proteinExistence type="predicted"/>
<dbReference type="OMA" id="MLGWWEY"/>
<dbReference type="Proteomes" id="UP000029120">
    <property type="component" value="Chromosome 1"/>
</dbReference>
<dbReference type="PANTHER" id="PTHR35165:SF1">
    <property type="entry name" value="OS04G0577375 PROTEIN"/>
    <property type="match status" value="1"/>
</dbReference>